<dbReference type="RefSeq" id="WP_006293498.1">
    <property type="nucleotide sequence ID" value="NZ_GG770226.1"/>
</dbReference>
<dbReference type="Proteomes" id="UP000005777">
    <property type="component" value="Unassembled WGS sequence"/>
</dbReference>
<name>W5IGS9_SCAIO</name>
<evidence type="ECO:0000256" key="1">
    <source>
        <dbReference type="SAM" id="Coils"/>
    </source>
</evidence>
<feature type="coiled-coil region" evidence="1">
    <location>
        <begin position="96"/>
        <end position="134"/>
    </location>
</feature>
<sequence length="137" mass="16204">MLENTSTSQYLQDAYWQADQTMNRHQKELEEQDKNITHTYHYAQSQMEGANQQTITTIRFVNEYLAALTDIGQEGRQLLADVNNLESLRIMALSKLDDLAQEQAKARQRLDDLYNQYEQEHQTAIRQLDRQRELNNR</sequence>
<dbReference type="AlphaFoldDB" id="W5IGS9"/>
<proteinExistence type="predicted"/>
<gene>
    <name evidence="2" type="ORF">HMPREF9020_01113</name>
</gene>
<reference evidence="2 3" key="1">
    <citation type="submission" date="2012-01" db="EMBL/GenBank/DDBJ databases">
        <title>The Genome Sequence of Scardovia inopinata F0304.</title>
        <authorList>
            <consortium name="The Broad Institute Genome Sequencing Platform"/>
            <person name="Ward D."/>
            <person name="Earl A."/>
            <person name="Feldgarden M."/>
            <person name="Gevers D."/>
            <person name="Young S."/>
            <person name="Zeng Q."/>
            <person name="Koehrsen M."/>
            <person name="Alvarado L."/>
            <person name="Berlin A.M."/>
            <person name="Borenstein D."/>
            <person name="Chapman S.B."/>
            <person name="Chen Z."/>
            <person name="Engels R."/>
            <person name="Freedman E."/>
            <person name="Gellesch M."/>
            <person name="Goldberg J."/>
            <person name="Griggs A."/>
            <person name="Gujja S."/>
            <person name="Heilman E.R."/>
            <person name="Heiman D.I."/>
            <person name="Hepburn T.A."/>
            <person name="Howarth C."/>
            <person name="Jen D."/>
            <person name="Larson L."/>
            <person name="Mehta T."/>
            <person name="Park D."/>
            <person name="Pearson M."/>
            <person name="Richards J."/>
            <person name="Roberts A."/>
            <person name="Saif S."/>
            <person name="Shea T.D."/>
            <person name="Shenoy N."/>
            <person name="Sisk P."/>
            <person name="Stolte C."/>
            <person name="Sykes S.N."/>
            <person name="Walk T."/>
            <person name="White J."/>
            <person name="Yandava C."/>
            <person name="Izard J."/>
            <person name="Baranova O.V."/>
            <person name="Blanton J.M."/>
            <person name="Tanner A.C."/>
            <person name="Dewhirst F."/>
            <person name="Haas B."/>
            <person name="Nusbaum C."/>
            <person name="Birren B."/>
        </authorList>
    </citation>
    <scope>NUCLEOTIDE SEQUENCE [LARGE SCALE GENOMIC DNA]</scope>
    <source>
        <strain evidence="2 3">F0304</strain>
    </source>
</reference>
<protein>
    <submittedName>
        <fullName evidence="2">Uncharacterized protein</fullName>
    </submittedName>
</protein>
<comment type="caution">
    <text evidence="2">The sequence shown here is derived from an EMBL/GenBank/DDBJ whole genome shotgun (WGS) entry which is preliminary data.</text>
</comment>
<keyword evidence="1" id="KW-0175">Coiled coil</keyword>
<organism evidence="2 3">
    <name type="scientific">Scardovia inopinata F0304</name>
    <dbReference type="NCBI Taxonomy" id="641146"/>
    <lineage>
        <taxon>Bacteria</taxon>
        <taxon>Bacillati</taxon>
        <taxon>Actinomycetota</taxon>
        <taxon>Actinomycetes</taxon>
        <taxon>Bifidobacteriales</taxon>
        <taxon>Bifidobacteriaceae</taxon>
        <taxon>Scardovia</taxon>
    </lineage>
</organism>
<dbReference type="EMBL" id="ADCX01000007">
    <property type="protein sequence ID" value="EFG26041.1"/>
    <property type="molecule type" value="Genomic_DNA"/>
</dbReference>
<dbReference type="HOGENOM" id="CLU_1863775_0_0_11"/>
<evidence type="ECO:0000313" key="3">
    <source>
        <dbReference type="Proteomes" id="UP000005777"/>
    </source>
</evidence>
<evidence type="ECO:0000313" key="2">
    <source>
        <dbReference type="EMBL" id="EFG26041.1"/>
    </source>
</evidence>
<keyword evidence="3" id="KW-1185">Reference proteome</keyword>
<accession>W5IGS9</accession>